<dbReference type="PRINTS" id="PR00364">
    <property type="entry name" value="DISEASERSIST"/>
</dbReference>
<dbReference type="PROSITE" id="PS50005">
    <property type="entry name" value="TPR"/>
    <property type="match status" value="5"/>
</dbReference>
<feature type="repeat" description="TPR" evidence="1">
    <location>
        <begin position="761"/>
        <end position="794"/>
    </location>
</feature>
<sequence>MDLLTQPKVRLIGSTALLAGGTFCGGVLGSSVASVVAGMIANDVIPQHMENLTVRLRDSRGQLHNHDLAEAVGLAIGLLIKARAEAGTYPASKKGLVSLAEYTVKHWKTIAQELKVVYPETFVKIEDSQVPGLFSQALGNEPGQVLTEADWLQLLQEVRGKARLELPLNVLEELARNLRDKFAFALREVLKADCSEGGKAFGGLVISLLGAIHAGLQEVRVPQESREEVNRVLVQLGNVEQELKENQARFEQLSEQLGAGIEVILGEIATTQEILNRLRGWLGGQFEQVLAGQQEILAGQSRLGITLTQEIQESEGRIIGFLQQEREPQKSTGVGAVGDTVPRTTHWQGRVEELATVYGWLEDQDRKLGIILGIAGVGKSSLVAKVYREHEAFSGKYWAELGERPKFASLARRVLQELVGIEREIVDKTPDAQVLELLINRLQKQNYLLVLDNFESVLADGEYTQFLQGWLDCCAQTEILVTTQQEPELVWVEPNILSLSGLSKQEGAQLLQALKIGGTVEELEAYAEKVNGHPLTLRLVAGMLREERGNEATLADLERLQVVDVRQLLEDERIRGRHRRETVQLLVVLDRSFSLLSSVWQERLLRLTVLRQGFDAALVSAMVGAEVKEKELRKLAERGFLVKGEGRYEFQPFIWEYLQYRAGDVREAHERAVEVYQSRCEMPQEWKTATVEDVQDYLELFYHLCQLGEYEQAFDVIDNNPGNYEQSVSKFLDIRGYNSLRVQLYLPLVKHLTNPQDRHYTDSLTSLGNAYYAQGNYQQAIGYYQKCLEIQQQISDHSNPALSGIAKSYNNLGSAYAGQGDDQQAISYHQQALKIFQEIDNSPGIATCLMNLGSAYGSQEDYQQAISYYQQALEIFQEIGDIGCQGVTWGNLGEILIKLERYSEAEDSLKTALDLSTRANDVDNQAHVHYNFAVLYQKLGNLDRARSHCQQALELATELGIPLVEECRSLNEQLTMNN</sequence>
<evidence type="ECO:0000313" key="4">
    <source>
        <dbReference type="Proteomes" id="UP001235303"/>
    </source>
</evidence>
<dbReference type="Pfam" id="PF13424">
    <property type="entry name" value="TPR_12"/>
    <property type="match status" value="2"/>
</dbReference>
<dbReference type="InterPro" id="IPR027417">
    <property type="entry name" value="P-loop_NTPase"/>
</dbReference>
<evidence type="ECO:0000313" key="3">
    <source>
        <dbReference type="EMBL" id="MDJ1168402.1"/>
    </source>
</evidence>
<feature type="repeat" description="TPR" evidence="1">
    <location>
        <begin position="846"/>
        <end position="879"/>
    </location>
</feature>
<dbReference type="PANTHER" id="PTHR10098:SF106">
    <property type="entry name" value="TETRATRICOPEPTIDE REPEAT PROTEIN 28-LIKE PROTEIN"/>
    <property type="match status" value="1"/>
</dbReference>
<gene>
    <name evidence="3" type="ORF">PMG71_03060</name>
</gene>
<protein>
    <submittedName>
        <fullName evidence="3">Tetratricopeptide repeat protein</fullName>
    </submittedName>
</protein>
<feature type="repeat" description="TPR" evidence="1">
    <location>
        <begin position="886"/>
        <end position="919"/>
    </location>
</feature>
<dbReference type="Gene3D" id="1.25.40.10">
    <property type="entry name" value="Tetratricopeptide repeat domain"/>
    <property type="match status" value="2"/>
</dbReference>
<dbReference type="EMBL" id="JAQOSP010000018">
    <property type="protein sequence ID" value="MDJ1168402.1"/>
    <property type="molecule type" value="Genomic_DNA"/>
</dbReference>
<keyword evidence="4" id="KW-1185">Reference proteome</keyword>
<dbReference type="PROSITE" id="PS50293">
    <property type="entry name" value="TPR_REGION"/>
    <property type="match status" value="2"/>
</dbReference>
<dbReference type="PANTHER" id="PTHR10098">
    <property type="entry name" value="RAPSYN-RELATED"/>
    <property type="match status" value="1"/>
</dbReference>
<accession>A0ABT7ANC9</accession>
<reference evidence="3 4" key="1">
    <citation type="submission" date="2023-01" db="EMBL/GenBank/DDBJ databases">
        <title>Novel diversity within Roseofilum (Cyanobacteria; Desertifilaceae) from marine benthic mats with descriptions of four novel species.</title>
        <authorList>
            <person name="Wang Y."/>
            <person name="Berthold D.E."/>
            <person name="Hu J."/>
            <person name="Lefler F.W."/>
            <person name="Laughinghouse H.D. IV."/>
        </authorList>
    </citation>
    <scope>NUCLEOTIDE SEQUENCE [LARGE SCALE GENOMIC DNA]</scope>
    <source>
        <strain evidence="3 4">BLCC-M154</strain>
    </source>
</reference>
<proteinExistence type="predicted"/>
<organism evidence="3 4">
    <name type="scientific">Roseofilum acuticapitatum BLCC-M154</name>
    <dbReference type="NCBI Taxonomy" id="3022444"/>
    <lineage>
        <taxon>Bacteria</taxon>
        <taxon>Bacillati</taxon>
        <taxon>Cyanobacteriota</taxon>
        <taxon>Cyanophyceae</taxon>
        <taxon>Desertifilales</taxon>
        <taxon>Desertifilaceae</taxon>
        <taxon>Roseofilum</taxon>
        <taxon>Roseofilum acuticapitatum</taxon>
    </lineage>
</organism>
<evidence type="ECO:0000259" key="2">
    <source>
        <dbReference type="Pfam" id="PF00931"/>
    </source>
</evidence>
<keyword evidence="1" id="KW-0802">TPR repeat</keyword>
<dbReference type="SUPFAM" id="SSF48452">
    <property type="entry name" value="TPR-like"/>
    <property type="match status" value="1"/>
</dbReference>
<feature type="domain" description="NB-ARC" evidence="2">
    <location>
        <begin position="355"/>
        <end position="486"/>
    </location>
</feature>
<dbReference type="Pfam" id="PF00515">
    <property type="entry name" value="TPR_1"/>
    <property type="match status" value="1"/>
</dbReference>
<name>A0ABT7ANC9_9CYAN</name>
<dbReference type="SMART" id="SM00028">
    <property type="entry name" value="TPR"/>
    <property type="match status" value="5"/>
</dbReference>
<feature type="repeat" description="TPR" evidence="1">
    <location>
        <begin position="926"/>
        <end position="959"/>
    </location>
</feature>
<dbReference type="Proteomes" id="UP001235303">
    <property type="component" value="Unassembled WGS sequence"/>
</dbReference>
<dbReference type="InterPro" id="IPR002182">
    <property type="entry name" value="NB-ARC"/>
</dbReference>
<dbReference type="InterPro" id="IPR019734">
    <property type="entry name" value="TPR_rpt"/>
</dbReference>
<feature type="repeat" description="TPR" evidence="1">
    <location>
        <begin position="806"/>
        <end position="839"/>
    </location>
</feature>
<dbReference type="Gene3D" id="3.40.50.300">
    <property type="entry name" value="P-loop containing nucleotide triphosphate hydrolases"/>
    <property type="match status" value="1"/>
</dbReference>
<dbReference type="SUPFAM" id="SSF52540">
    <property type="entry name" value="P-loop containing nucleoside triphosphate hydrolases"/>
    <property type="match status" value="1"/>
</dbReference>
<dbReference type="RefSeq" id="WP_283752166.1">
    <property type="nucleotide sequence ID" value="NZ_JAQOSP010000018.1"/>
</dbReference>
<evidence type="ECO:0000256" key="1">
    <source>
        <dbReference type="PROSITE-ProRule" id="PRU00339"/>
    </source>
</evidence>
<dbReference type="Pfam" id="PF00931">
    <property type="entry name" value="NB-ARC"/>
    <property type="match status" value="1"/>
</dbReference>
<dbReference type="InterPro" id="IPR011990">
    <property type="entry name" value="TPR-like_helical_dom_sf"/>
</dbReference>
<comment type="caution">
    <text evidence="3">The sequence shown here is derived from an EMBL/GenBank/DDBJ whole genome shotgun (WGS) entry which is preliminary data.</text>
</comment>